<proteinExistence type="predicted"/>
<dbReference type="EMBL" id="KZ613464">
    <property type="protein sequence ID" value="PMD28482.1"/>
    <property type="molecule type" value="Genomic_DNA"/>
</dbReference>
<gene>
    <name evidence="7" type="ORF">NA56DRAFT_15504</name>
</gene>
<keyword evidence="3 6" id="KW-1133">Transmembrane helix</keyword>
<accession>A0A2J6QQF2</accession>
<reference evidence="7 8" key="1">
    <citation type="submission" date="2016-05" db="EMBL/GenBank/DDBJ databases">
        <title>A degradative enzymes factory behind the ericoid mycorrhizal symbiosis.</title>
        <authorList>
            <consortium name="DOE Joint Genome Institute"/>
            <person name="Martino E."/>
            <person name="Morin E."/>
            <person name="Grelet G."/>
            <person name="Kuo A."/>
            <person name="Kohler A."/>
            <person name="Daghino S."/>
            <person name="Barry K."/>
            <person name="Choi C."/>
            <person name="Cichocki N."/>
            <person name="Clum A."/>
            <person name="Copeland A."/>
            <person name="Hainaut M."/>
            <person name="Haridas S."/>
            <person name="Labutti K."/>
            <person name="Lindquist E."/>
            <person name="Lipzen A."/>
            <person name="Khouja H.-R."/>
            <person name="Murat C."/>
            <person name="Ohm R."/>
            <person name="Olson A."/>
            <person name="Spatafora J."/>
            <person name="Veneault-Fourrey C."/>
            <person name="Henrissat B."/>
            <person name="Grigoriev I."/>
            <person name="Martin F."/>
            <person name="Perotto S."/>
        </authorList>
    </citation>
    <scope>NUCLEOTIDE SEQUENCE [LARGE SCALE GENOMIC DNA]</scope>
    <source>
        <strain evidence="7 8">UAMH 7357</strain>
    </source>
</reference>
<dbReference type="GO" id="GO:0016020">
    <property type="term" value="C:membrane"/>
    <property type="evidence" value="ECO:0007669"/>
    <property type="project" value="UniProtKB-SubCell"/>
</dbReference>
<dbReference type="AlphaFoldDB" id="A0A2J6QQF2"/>
<evidence type="ECO:0000313" key="8">
    <source>
        <dbReference type="Proteomes" id="UP000235672"/>
    </source>
</evidence>
<keyword evidence="2 6" id="KW-0812">Transmembrane</keyword>
<evidence type="ECO:0008006" key="9">
    <source>
        <dbReference type="Google" id="ProtNLM"/>
    </source>
</evidence>
<evidence type="ECO:0000256" key="4">
    <source>
        <dbReference type="ARBA" id="ARBA00023136"/>
    </source>
</evidence>
<organism evidence="7 8">
    <name type="scientific">Hyaloscypha hepaticicola</name>
    <dbReference type="NCBI Taxonomy" id="2082293"/>
    <lineage>
        <taxon>Eukaryota</taxon>
        <taxon>Fungi</taxon>
        <taxon>Dikarya</taxon>
        <taxon>Ascomycota</taxon>
        <taxon>Pezizomycotina</taxon>
        <taxon>Leotiomycetes</taxon>
        <taxon>Helotiales</taxon>
        <taxon>Hyaloscyphaceae</taxon>
        <taxon>Hyaloscypha</taxon>
    </lineage>
</organism>
<feature type="transmembrane region" description="Helical" evidence="6">
    <location>
        <begin position="367"/>
        <end position="395"/>
    </location>
</feature>
<feature type="coiled-coil region" evidence="5">
    <location>
        <begin position="144"/>
        <end position="171"/>
    </location>
</feature>
<evidence type="ECO:0000256" key="6">
    <source>
        <dbReference type="SAM" id="Phobius"/>
    </source>
</evidence>
<keyword evidence="5" id="KW-0175">Coiled coil</keyword>
<evidence type="ECO:0000256" key="3">
    <source>
        <dbReference type="ARBA" id="ARBA00022989"/>
    </source>
</evidence>
<dbReference type="InterPro" id="IPR045863">
    <property type="entry name" value="CorA_TM1_TM2"/>
</dbReference>
<name>A0A2J6QQF2_9HELO</name>
<keyword evidence="8" id="KW-1185">Reference proteome</keyword>
<dbReference type="Proteomes" id="UP000235672">
    <property type="component" value="Unassembled WGS sequence"/>
</dbReference>
<dbReference type="OrthoDB" id="2830640at2759"/>
<evidence type="ECO:0000256" key="5">
    <source>
        <dbReference type="SAM" id="Coils"/>
    </source>
</evidence>
<dbReference type="SUPFAM" id="SSF144083">
    <property type="entry name" value="Magnesium transport protein CorA, transmembrane region"/>
    <property type="match status" value="1"/>
</dbReference>
<evidence type="ECO:0000256" key="1">
    <source>
        <dbReference type="ARBA" id="ARBA00004141"/>
    </source>
</evidence>
<protein>
    <recommendedName>
        <fullName evidence="9">Cora-domain-containing protein</fullName>
    </recommendedName>
</protein>
<comment type="subcellular location">
    <subcellularLocation>
        <location evidence="1">Membrane</location>
        <topology evidence="1">Multi-pass membrane protein</topology>
    </subcellularLocation>
</comment>
<evidence type="ECO:0000256" key="2">
    <source>
        <dbReference type="ARBA" id="ARBA00022692"/>
    </source>
</evidence>
<dbReference type="STRING" id="1745343.A0A2J6QQF2"/>
<feature type="transmembrane region" description="Helical" evidence="6">
    <location>
        <begin position="329"/>
        <end position="347"/>
    </location>
</feature>
<keyword evidence="4 6" id="KW-0472">Membrane</keyword>
<dbReference type="Gene3D" id="1.20.58.340">
    <property type="entry name" value="Magnesium transport protein CorA, transmembrane region"/>
    <property type="match status" value="1"/>
</dbReference>
<evidence type="ECO:0000313" key="7">
    <source>
        <dbReference type="EMBL" id="PMD28482.1"/>
    </source>
</evidence>
<sequence length="411" mass="46521">MPMHEGQPSRTTGSKLRILLGTCKIKNRTDNVEVSFTQKAFTMIKDRLGLPDYYLTNITRDHLARTSVFVCSTSERLLLGLIFKLAFYRAKFYQVSISYFPKANVTYGLILAEDSSVILQPLLSLVESYKGNPALTTYPLLLPMVAIERELERTSRRIHQWDKDINNLEEEMGQHEYPSLPMGNPLDMDFTKATRKLNHISKRVGVDILNLGYVKLSLETTESWGLGKDCAGKESFIEIEGEADQAMKEKRLLMREECRSLLLLADYEEKRMKILIQAVYQFMAQKGAKVNIELALSSAAIAKASKDDSAIMRQIAIETKRDSSAMKTIALLGMVFLPGTSVAAIFAMPVFNWDGDAMPVIKRGFGYYWAVTVPLTILVLISWGMAMLLPWRVWISRFNGRSRTRGCDTEL</sequence>